<dbReference type="InterPro" id="IPR002173">
    <property type="entry name" value="Carboh/pur_kinase_PfkB_CS"/>
</dbReference>
<keyword evidence="2 4" id="KW-0418">Kinase</keyword>
<organism evidence="4 5">
    <name type="scientific">Ruegeria atlantica</name>
    <dbReference type="NCBI Taxonomy" id="81569"/>
    <lineage>
        <taxon>Bacteria</taxon>
        <taxon>Pseudomonadati</taxon>
        <taxon>Pseudomonadota</taxon>
        <taxon>Alphaproteobacteria</taxon>
        <taxon>Rhodobacterales</taxon>
        <taxon>Roseobacteraceae</taxon>
        <taxon>Ruegeria</taxon>
    </lineage>
</organism>
<dbReference type="Gene3D" id="3.40.1190.20">
    <property type="match status" value="1"/>
</dbReference>
<proteinExistence type="predicted"/>
<accession>A0ABX1WD58</accession>
<dbReference type="EMBL" id="WVQY01000004">
    <property type="protein sequence ID" value="NOD31209.1"/>
    <property type="molecule type" value="Genomic_DNA"/>
</dbReference>
<gene>
    <name evidence="4" type="ORF">GS617_13070</name>
</gene>
<keyword evidence="1" id="KW-0808">Transferase</keyword>
<dbReference type="PANTHER" id="PTHR10584:SF166">
    <property type="entry name" value="RIBOKINASE"/>
    <property type="match status" value="1"/>
</dbReference>
<dbReference type="PROSITE" id="PS00584">
    <property type="entry name" value="PFKB_KINASES_2"/>
    <property type="match status" value="1"/>
</dbReference>
<evidence type="ECO:0000313" key="4">
    <source>
        <dbReference type="EMBL" id="NOD31209.1"/>
    </source>
</evidence>
<dbReference type="GO" id="GO:0016301">
    <property type="term" value="F:kinase activity"/>
    <property type="evidence" value="ECO:0007669"/>
    <property type="project" value="UniProtKB-KW"/>
</dbReference>
<evidence type="ECO:0000256" key="2">
    <source>
        <dbReference type="ARBA" id="ARBA00022777"/>
    </source>
</evidence>
<dbReference type="Pfam" id="PF00294">
    <property type="entry name" value="PfkB"/>
    <property type="match status" value="1"/>
</dbReference>
<dbReference type="InterPro" id="IPR029056">
    <property type="entry name" value="Ribokinase-like"/>
</dbReference>
<evidence type="ECO:0000313" key="5">
    <source>
        <dbReference type="Proteomes" id="UP000599383"/>
    </source>
</evidence>
<dbReference type="Proteomes" id="UP000599383">
    <property type="component" value="Unassembled WGS sequence"/>
</dbReference>
<evidence type="ECO:0000259" key="3">
    <source>
        <dbReference type="Pfam" id="PF00294"/>
    </source>
</evidence>
<dbReference type="PANTHER" id="PTHR10584">
    <property type="entry name" value="SUGAR KINASE"/>
    <property type="match status" value="1"/>
</dbReference>
<reference evidence="4 5" key="1">
    <citation type="submission" date="2019-12" db="EMBL/GenBank/DDBJ databases">
        <title>Ruegeria JWLKs population differentiation of coral mucus and skeleton niches.</title>
        <authorList>
            <person name="Luo D."/>
        </authorList>
    </citation>
    <scope>NUCLEOTIDE SEQUENCE [LARGE SCALE GENOMIC DNA]</scope>
    <source>
        <strain evidence="4 5">HKCCD6238</strain>
    </source>
</reference>
<name>A0ABX1WD58_9RHOB</name>
<feature type="domain" description="Carbohydrate kinase PfkB" evidence="3">
    <location>
        <begin position="36"/>
        <end position="327"/>
    </location>
</feature>
<comment type="caution">
    <text evidence="4">The sequence shown here is derived from an EMBL/GenBank/DDBJ whole genome shotgun (WGS) entry which is preliminary data.</text>
</comment>
<evidence type="ECO:0000256" key="1">
    <source>
        <dbReference type="ARBA" id="ARBA00022679"/>
    </source>
</evidence>
<sequence length="336" mass="35776">MLEPIQPKKVRQGIACAGNWILDTVHSISHWPEKSGLALIKTQHVDLGGGPANVALGLKAMDVSYPVIPIGLIGAGALGDEVLRLSAEAGLPLDGLLRTTRATTSQTHVMNVQGDSRTFFHHRGANSLFDAASVNIDELSDAGIKLLYLGYLTLLDRLDEILPEGKTRAARLLSVARAKGVRTCVDLASFRSDTYSDIVSKTLPEIDFLFANELEAEAATGINLTQKSDPNEMMKAARFLKSGGVNRAVIIHSPTQIVCCETEVEIAFAPDPIPAEEIISPVGAGDAFCSGVIHGLHEDWPIESCLKFGEKAAAACLSGHTATDGLKTISVPRIPP</sequence>
<dbReference type="InterPro" id="IPR011611">
    <property type="entry name" value="PfkB_dom"/>
</dbReference>
<keyword evidence="5" id="KW-1185">Reference proteome</keyword>
<protein>
    <submittedName>
        <fullName evidence="4">Carbohydrate kinase family protein</fullName>
    </submittedName>
</protein>
<dbReference type="SUPFAM" id="SSF53613">
    <property type="entry name" value="Ribokinase-like"/>
    <property type="match status" value="1"/>
</dbReference>
<dbReference type="RefSeq" id="WP_171117872.1">
    <property type="nucleotide sequence ID" value="NZ_WVQY01000004.1"/>
</dbReference>